<sequence length="95" mass="10419">MGSSEGASMPTNGGWRHARRALLALSWIGLKTEPRNWQQRKKREGPFGSSPSTATNGRIPGVQWPPNRPGNAGVSPQTANRRCQTRVDGGWLARR</sequence>
<feature type="region of interest" description="Disordered" evidence="1">
    <location>
        <begin position="33"/>
        <end position="95"/>
    </location>
</feature>
<gene>
    <name evidence="2" type="ORF">ES288_A08G196700v1</name>
</gene>
<evidence type="ECO:0000313" key="2">
    <source>
        <dbReference type="EMBL" id="TYH06982.1"/>
    </source>
</evidence>
<reference evidence="2 3" key="1">
    <citation type="submission" date="2019-06" db="EMBL/GenBank/DDBJ databases">
        <title>WGS assembly of Gossypium darwinii.</title>
        <authorList>
            <person name="Chen Z.J."/>
            <person name="Sreedasyam A."/>
            <person name="Ando A."/>
            <person name="Song Q."/>
            <person name="De L."/>
            <person name="Hulse-Kemp A."/>
            <person name="Ding M."/>
            <person name="Ye W."/>
            <person name="Kirkbride R."/>
            <person name="Jenkins J."/>
            <person name="Plott C."/>
            <person name="Lovell J."/>
            <person name="Lin Y.-M."/>
            <person name="Vaughn R."/>
            <person name="Liu B."/>
            <person name="Li W."/>
            <person name="Simpson S."/>
            <person name="Scheffler B."/>
            <person name="Saski C."/>
            <person name="Grover C."/>
            <person name="Hu G."/>
            <person name="Conover J."/>
            <person name="Carlson J."/>
            <person name="Shu S."/>
            <person name="Boston L."/>
            <person name="Williams M."/>
            <person name="Peterson D."/>
            <person name="Mcgee K."/>
            <person name="Jones D."/>
            <person name="Wendel J."/>
            <person name="Stelly D."/>
            <person name="Grimwood J."/>
            <person name="Schmutz J."/>
        </authorList>
    </citation>
    <scope>NUCLEOTIDE SEQUENCE [LARGE SCALE GENOMIC DNA]</scope>
    <source>
        <strain evidence="2">1808015.09</strain>
    </source>
</reference>
<evidence type="ECO:0000256" key="1">
    <source>
        <dbReference type="SAM" id="MobiDB-lite"/>
    </source>
</evidence>
<dbReference type="AlphaFoldDB" id="A0A5D2FNB3"/>
<name>A0A5D2FNB3_GOSDA</name>
<evidence type="ECO:0000313" key="3">
    <source>
        <dbReference type="Proteomes" id="UP000323506"/>
    </source>
</evidence>
<keyword evidence="3" id="KW-1185">Reference proteome</keyword>
<accession>A0A5D2FNB3</accession>
<dbReference type="Proteomes" id="UP000323506">
    <property type="component" value="Chromosome A08"/>
</dbReference>
<proteinExistence type="predicted"/>
<protein>
    <submittedName>
        <fullName evidence="2">Uncharacterized protein</fullName>
    </submittedName>
</protein>
<dbReference type="EMBL" id="CM017695">
    <property type="protein sequence ID" value="TYH06982.1"/>
    <property type="molecule type" value="Genomic_DNA"/>
</dbReference>
<organism evidence="2 3">
    <name type="scientific">Gossypium darwinii</name>
    <name type="common">Darwin's cotton</name>
    <name type="synonym">Gossypium barbadense var. darwinii</name>
    <dbReference type="NCBI Taxonomy" id="34276"/>
    <lineage>
        <taxon>Eukaryota</taxon>
        <taxon>Viridiplantae</taxon>
        <taxon>Streptophyta</taxon>
        <taxon>Embryophyta</taxon>
        <taxon>Tracheophyta</taxon>
        <taxon>Spermatophyta</taxon>
        <taxon>Magnoliopsida</taxon>
        <taxon>eudicotyledons</taxon>
        <taxon>Gunneridae</taxon>
        <taxon>Pentapetalae</taxon>
        <taxon>rosids</taxon>
        <taxon>malvids</taxon>
        <taxon>Malvales</taxon>
        <taxon>Malvaceae</taxon>
        <taxon>Malvoideae</taxon>
        <taxon>Gossypium</taxon>
    </lineage>
</organism>